<reference evidence="3" key="1">
    <citation type="submission" date="2017-06" db="EMBL/GenBank/DDBJ databases">
        <authorList>
            <person name="Varghese N."/>
            <person name="Submissions S."/>
        </authorList>
    </citation>
    <scope>NUCLEOTIDE SEQUENCE [LARGE SCALE GENOMIC DNA]</scope>
    <source>
        <strain evidence="3">JAD2</strain>
    </source>
</reference>
<keyword evidence="1" id="KW-0472">Membrane</keyword>
<dbReference type="EMBL" id="FYEK01000044">
    <property type="protein sequence ID" value="SNB69691.1"/>
    <property type="molecule type" value="Genomic_DNA"/>
</dbReference>
<feature type="transmembrane region" description="Helical" evidence="1">
    <location>
        <begin position="313"/>
        <end position="331"/>
    </location>
</feature>
<feature type="transmembrane region" description="Helical" evidence="1">
    <location>
        <begin position="337"/>
        <end position="358"/>
    </location>
</feature>
<protein>
    <submittedName>
        <fullName evidence="2">Uncharacterized protein</fullName>
    </submittedName>
</protein>
<sequence>MASKAFRFWALILFLLPWTIYARVIFFPLFYDDLLHLALIDGRSYPELLLPHPGHSYYRPMILLWTSLHHRLLGPQAGLSLHFTVLAVHLLNIAWLVRLLRQLRVPNAVAWLGGLIFGLIPYDEQVILVPAFSLHVFQALLFLIGGSLFLSSLSPVHKHILLSVVFLFAMLTHETVVLLGPFLGGLSIVASRRTWSWIPYGIAGGLYAGIYPLLPRSEPPAPSWGLEELAERGWFVLQALAFPLFPGLSRLLGESLRPWIQGIALIWMIAALLVLARRPHGWIGIAGAAFHVMAALPAALWLPTGYFLHGRRLLYLGTIGVASFWGIWLGTRTSSSLWLRTLKRSTVVVMVIMDLLILNRQIDLYARSLEPLDQIRRLPPTAPIRLAILVNFPEWLAYHDRFFPIGSEGALVFGGHLLPGMLFRANAAVHPDVIMVQADTPFHRPRGYAFQVSGRTADPIELIRWIQQGDLILFTVYEETGPHTGALMKSGLRWEDLEVAFIGGPVLRRAHAQRCASNIYLYLEWEGAPNTLPDLSLAVHALSADGKILAQADGPPWYGTISFDRIPPGQTLPETRTLAISRSAHSTAIRLGVYNWRSGQRLPIRTHLPNVRADEMGFVYLPLLPCQSVR</sequence>
<dbReference type="OrthoDB" id="9804091at2"/>
<evidence type="ECO:0000256" key="1">
    <source>
        <dbReference type="SAM" id="Phobius"/>
    </source>
</evidence>
<evidence type="ECO:0000313" key="2">
    <source>
        <dbReference type="EMBL" id="SNB69691.1"/>
    </source>
</evidence>
<dbReference type="RefSeq" id="WP_088571751.1">
    <property type="nucleotide sequence ID" value="NZ_FYEK01000044.1"/>
</dbReference>
<feature type="transmembrane region" description="Helical" evidence="1">
    <location>
        <begin position="234"/>
        <end position="252"/>
    </location>
</feature>
<evidence type="ECO:0000313" key="3">
    <source>
        <dbReference type="Proteomes" id="UP000197025"/>
    </source>
</evidence>
<feature type="transmembrane region" description="Helical" evidence="1">
    <location>
        <begin position="259"/>
        <end position="276"/>
    </location>
</feature>
<accession>A0A212RBV8</accession>
<feature type="transmembrane region" description="Helical" evidence="1">
    <location>
        <begin position="282"/>
        <end position="301"/>
    </location>
</feature>
<feature type="transmembrane region" description="Helical" evidence="1">
    <location>
        <begin position="126"/>
        <end position="148"/>
    </location>
</feature>
<keyword evidence="1" id="KW-1133">Transmembrane helix</keyword>
<dbReference type="AlphaFoldDB" id="A0A212RBV8"/>
<gene>
    <name evidence="2" type="ORF">SAMN02746019_00010730</name>
</gene>
<dbReference type="InParanoid" id="A0A212RBV8"/>
<keyword evidence="3" id="KW-1185">Reference proteome</keyword>
<feature type="transmembrane region" description="Helical" evidence="1">
    <location>
        <begin position="160"/>
        <end position="183"/>
    </location>
</feature>
<dbReference type="Proteomes" id="UP000197025">
    <property type="component" value="Unassembled WGS sequence"/>
</dbReference>
<feature type="transmembrane region" description="Helical" evidence="1">
    <location>
        <begin position="195"/>
        <end position="214"/>
    </location>
</feature>
<keyword evidence="1" id="KW-0812">Transmembrane</keyword>
<feature type="transmembrane region" description="Helical" evidence="1">
    <location>
        <begin position="77"/>
        <end position="97"/>
    </location>
</feature>
<organism evidence="2 3">
    <name type="scientific">Thermoflexus hugenholtzii JAD2</name>
    <dbReference type="NCBI Taxonomy" id="877466"/>
    <lineage>
        <taxon>Bacteria</taxon>
        <taxon>Bacillati</taxon>
        <taxon>Chloroflexota</taxon>
        <taxon>Thermoflexia</taxon>
        <taxon>Thermoflexales</taxon>
        <taxon>Thermoflexaceae</taxon>
        <taxon>Thermoflexus</taxon>
    </lineage>
</organism>
<name>A0A212RBV8_9CHLR</name>
<proteinExistence type="predicted"/>